<dbReference type="STRING" id="1612202.SAMN05421734_10168"/>
<evidence type="ECO:0000256" key="1">
    <source>
        <dbReference type="PROSITE-ProRule" id="PRU00409"/>
    </source>
</evidence>
<organism evidence="3 4">
    <name type="scientific">Pelagirhabdus alkalitolerans</name>
    <dbReference type="NCBI Taxonomy" id="1612202"/>
    <lineage>
        <taxon>Bacteria</taxon>
        <taxon>Bacillati</taxon>
        <taxon>Bacillota</taxon>
        <taxon>Bacilli</taxon>
        <taxon>Bacillales</taxon>
        <taxon>Bacillaceae</taxon>
        <taxon>Pelagirhabdus</taxon>
    </lineage>
</organism>
<evidence type="ECO:0000313" key="4">
    <source>
        <dbReference type="Proteomes" id="UP000242949"/>
    </source>
</evidence>
<feature type="domain" description="ATP-grasp" evidence="2">
    <location>
        <begin position="90"/>
        <end position="342"/>
    </location>
</feature>
<dbReference type="SUPFAM" id="SSF56059">
    <property type="entry name" value="Glutathione synthetase ATP-binding domain-like"/>
    <property type="match status" value="1"/>
</dbReference>
<dbReference type="InterPro" id="IPR003806">
    <property type="entry name" value="ATP-grasp_PylC-type"/>
</dbReference>
<dbReference type="AlphaFoldDB" id="A0A1G6GHL2"/>
<keyword evidence="4" id="KW-1185">Reference proteome</keyword>
<dbReference type="OrthoDB" id="9803907at2"/>
<keyword evidence="1" id="KW-0547">Nucleotide-binding</keyword>
<dbReference type="Gene3D" id="3.30.470.20">
    <property type="entry name" value="ATP-grasp fold, B domain"/>
    <property type="match status" value="2"/>
</dbReference>
<gene>
    <name evidence="3" type="ORF">SAMN05421734_10168</name>
</gene>
<dbReference type="EMBL" id="FMYI01000001">
    <property type="protein sequence ID" value="SDB81245.1"/>
    <property type="molecule type" value="Genomic_DNA"/>
</dbReference>
<dbReference type="GO" id="GO:0018169">
    <property type="term" value="F:ribosomal S6-glutamic acid ligase activity"/>
    <property type="evidence" value="ECO:0007669"/>
    <property type="project" value="TreeGrafter"/>
</dbReference>
<dbReference type="PROSITE" id="PS50975">
    <property type="entry name" value="ATP_GRASP"/>
    <property type="match status" value="1"/>
</dbReference>
<keyword evidence="3" id="KW-0436">Ligase</keyword>
<reference evidence="4" key="1">
    <citation type="submission" date="2016-09" db="EMBL/GenBank/DDBJ databases">
        <authorList>
            <person name="Varghese N."/>
            <person name="Submissions S."/>
        </authorList>
    </citation>
    <scope>NUCLEOTIDE SEQUENCE [LARGE SCALE GENOMIC DNA]</scope>
    <source>
        <strain evidence="4">S5</strain>
    </source>
</reference>
<proteinExistence type="predicted"/>
<accession>A0A1G6GHL2</accession>
<sequence length="471" mass="54537">MDYMVDQLSHLDGVLPPDGYNNRLSVYLIALEAWRRGVSVQFFVKNEINKRRMIYYKLKYKDTVRSFQLSESLQLSKTVKKLCRDKNKTKRHLESIGIDTPKGFNIDNHVTSSMLKDMCNELSFPVTIKPVDGQSGRGVYPNIKCFDDLLDVFNYLVNELKYHNLLLEEYVQGEEHRFFGVGNEIVAVTKRTPAHVVGNGKDTINELIKHKNRLKEKNVLVYNKKIKVDHEVNLNLENNNYSLDSILPKGEMLKLREKSNISSGGDHIDVTDEISEEAKILAQEAIKSIEGIELSGVDMIINPKTKRMCIIEVNTRPMVGLHLFPLEGKPRDVIKPIIDFYFPELKNNYRSNLYFDFKSIQSTLNNSAVSRVTLKPLRYRNEKVEKHIIEFDNGDINKIMFKLKSFCILNNINGYVKEHKQDQIEMCCTMKKNESIIGLLTEFHIKYNYKLNLLKSDPLNIPLLIGFRIVR</sequence>
<dbReference type="InterPro" id="IPR011761">
    <property type="entry name" value="ATP-grasp"/>
</dbReference>
<evidence type="ECO:0000259" key="2">
    <source>
        <dbReference type="PROSITE" id="PS50975"/>
    </source>
</evidence>
<dbReference type="GO" id="GO:0009432">
    <property type="term" value="P:SOS response"/>
    <property type="evidence" value="ECO:0007669"/>
    <property type="project" value="TreeGrafter"/>
</dbReference>
<dbReference type="GO" id="GO:0046872">
    <property type="term" value="F:metal ion binding"/>
    <property type="evidence" value="ECO:0007669"/>
    <property type="project" value="InterPro"/>
</dbReference>
<dbReference type="Proteomes" id="UP000242949">
    <property type="component" value="Unassembled WGS sequence"/>
</dbReference>
<evidence type="ECO:0000313" key="3">
    <source>
        <dbReference type="EMBL" id="SDB81245.1"/>
    </source>
</evidence>
<dbReference type="RefSeq" id="WP_090791640.1">
    <property type="nucleotide sequence ID" value="NZ_FMYI01000001.1"/>
</dbReference>
<dbReference type="PANTHER" id="PTHR21621:SF0">
    <property type="entry name" value="BETA-CITRYLGLUTAMATE SYNTHASE B-RELATED"/>
    <property type="match status" value="1"/>
</dbReference>
<dbReference type="Pfam" id="PF02655">
    <property type="entry name" value="ATP-grasp_3"/>
    <property type="match status" value="1"/>
</dbReference>
<protein>
    <submittedName>
        <fullName evidence="3">D-alanine-D-alanine ligase</fullName>
    </submittedName>
</protein>
<dbReference type="GO" id="GO:0005524">
    <property type="term" value="F:ATP binding"/>
    <property type="evidence" value="ECO:0007669"/>
    <property type="project" value="UniProtKB-UniRule"/>
</dbReference>
<dbReference type="PANTHER" id="PTHR21621">
    <property type="entry name" value="RIBOSOMAL PROTEIN S6 MODIFICATION PROTEIN"/>
    <property type="match status" value="1"/>
</dbReference>
<keyword evidence="1" id="KW-0067">ATP-binding</keyword>
<name>A0A1G6GHL2_9BACI</name>
<dbReference type="GO" id="GO:0005737">
    <property type="term" value="C:cytoplasm"/>
    <property type="evidence" value="ECO:0007669"/>
    <property type="project" value="TreeGrafter"/>
</dbReference>